<dbReference type="STRING" id="447093.C0NIL0"/>
<dbReference type="Proteomes" id="UP000001631">
    <property type="component" value="Unassembled WGS sequence"/>
</dbReference>
<name>C0NIL0_AJECG</name>
<protein>
    <submittedName>
        <fullName evidence="1">Uncharacterized protein</fullName>
    </submittedName>
</protein>
<evidence type="ECO:0000313" key="2">
    <source>
        <dbReference type="Proteomes" id="UP000001631"/>
    </source>
</evidence>
<gene>
    <name evidence="1" type="ORF">HCBG_02267</name>
</gene>
<accession>C0NIL0</accession>
<dbReference type="EMBL" id="GG663365">
    <property type="protein sequence ID" value="EEH08730.1"/>
    <property type="molecule type" value="Genomic_DNA"/>
</dbReference>
<evidence type="ECO:0000313" key="1">
    <source>
        <dbReference type="EMBL" id="EEH08730.1"/>
    </source>
</evidence>
<dbReference type="InParanoid" id="C0NIL0"/>
<dbReference type="VEuPathDB" id="FungiDB:I7I50_10886"/>
<sequence length="199" mass="21809">MALSVIPSFSTRIRRMSRSSSDSSALSKTAKFETKRLSGPNCWACNTCSPHICRVVAQEDIQHGNPVAPFRRAMAALGSPSFNVVDAGIRRQLTQMFDLYFGDESATPIDQHLRDIYKLDLQPASKRPRDEEDDSAGDLHKRLKEKTILAGVKTGGPTGSGTKFQARQEQFILGPSTTASEVIQRYASVLAASSSFLDE</sequence>
<dbReference type="AlphaFoldDB" id="C0NIL0"/>
<dbReference type="HOGENOM" id="CLU_1402077_0_0_1"/>
<dbReference type="GeneID" id="69035283"/>
<dbReference type="RefSeq" id="XP_045289211.1">
    <property type="nucleotide sequence ID" value="XM_045429316.1"/>
</dbReference>
<proteinExistence type="predicted"/>
<organism evidence="1 2">
    <name type="scientific">Ajellomyces capsulatus (strain G186AR / H82 / ATCC MYA-2454 / RMSCC 2432)</name>
    <name type="common">Darling's disease fungus</name>
    <name type="synonym">Histoplasma capsulatum</name>
    <dbReference type="NCBI Taxonomy" id="447093"/>
    <lineage>
        <taxon>Eukaryota</taxon>
        <taxon>Fungi</taxon>
        <taxon>Dikarya</taxon>
        <taxon>Ascomycota</taxon>
        <taxon>Pezizomycotina</taxon>
        <taxon>Eurotiomycetes</taxon>
        <taxon>Eurotiomycetidae</taxon>
        <taxon>Onygenales</taxon>
        <taxon>Ajellomycetaceae</taxon>
        <taxon>Histoplasma</taxon>
    </lineage>
</organism>
<keyword evidence="2" id="KW-1185">Reference proteome</keyword>
<reference evidence="1" key="1">
    <citation type="submission" date="2009-02" db="EMBL/GenBank/DDBJ databases">
        <title>The Genome Sequence of Ajellomyces capsulatus strain G186AR.</title>
        <authorList>
            <consortium name="The Broad Institute Genome Sequencing Platform"/>
            <person name="Champion M."/>
            <person name="Cuomo C."/>
            <person name="Ma L.-J."/>
            <person name="Henn M.R."/>
            <person name="Sil A."/>
            <person name="Goldman B."/>
            <person name="Young S.K."/>
            <person name="Kodira C.D."/>
            <person name="Zeng Q."/>
            <person name="Koehrsen M."/>
            <person name="Alvarado L."/>
            <person name="Berlin A."/>
            <person name="Borenstein D."/>
            <person name="Chen Z."/>
            <person name="Engels R."/>
            <person name="Freedman E."/>
            <person name="Gellesch M."/>
            <person name="Goldberg J."/>
            <person name="Griggs A."/>
            <person name="Gujja S."/>
            <person name="Heiman D."/>
            <person name="Hepburn T."/>
            <person name="Howarth C."/>
            <person name="Jen D."/>
            <person name="Larson L."/>
            <person name="Lewis B."/>
            <person name="Mehta T."/>
            <person name="Park D."/>
            <person name="Pearson M."/>
            <person name="Roberts A."/>
            <person name="Saif S."/>
            <person name="Shea T."/>
            <person name="Shenoy N."/>
            <person name="Sisk P."/>
            <person name="Stolte C."/>
            <person name="Sykes S."/>
            <person name="Walk T."/>
            <person name="White J."/>
            <person name="Yandava C."/>
            <person name="Klein B."/>
            <person name="McEwen J.G."/>
            <person name="Puccia R."/>
            <person name="Goldman G.H."/>
            <person name="Felipe M.S."/>
            <person name="Nino-Vega G."/>
            <person name="San-Blas G."/>
            <person name="Taylor J."/>
            <person name="Mendoza L."/>
            <person name="Galagan J."/>
            <person name="Nusbaum C."/>
            <person name="Birren B."/>
        </authorList>
    </citation>
    <scope>NUCLEOTIDE SEQUENCE</scope>
    <source>
        <strain evidence="1">G186AR</strain>
    </source>
</reference>